<gene>
    <name evidence="1" type="ORF">PghCCS26_46550</name>
</gene>
<evidence type="ECO:0000313" key="1">
    <source>
        <dbReference type="EMBL" id="GMK47525.1"/>
    </source>
</evidence>
<accession>A0ABQ6NR10</accession>
<organism evidence="1 2">
    <name type="scientific">Paenibacillus glycanilyticus</name>
    <dbReference type="NCBI Taxonomy" id="126569"/>
    <lineage>
        <taxon>Bacteria</taxon>
        <taxon>Bacillati</taxon>
        <taxon>Bacillota</taxon>
        <taxon>Bacilli</taxon>
        <taxon>Bacillales</taxon>
        <taxon>Paenibacillaceae</taxon>
        <taxon>Paenibacillus</taxon>
    </lineage>
</organism>
<protein>
    <submittedName>
        <fullName evidence="1">Uncharacterized protein</fullName>
    </submittedName>
</protein>
<name>A0ABQ6NR10_9BACL</name>
<proteinExistence type="predicted"/>
<keyword evidence="2" id="KW-1185">Reference proteome</keyword>
<dbReference type="Proteomes" id="UP001285921">
    <property type="component" value="Unassembled WGS sequence"/>
</dbReference>
<comment type="caution">
    <text evidence="1">The sequence shown here is derived from an EMBL/GenBank/DDBJ whole genome shotgun (WGS) entry which is preliminary data.</text>
</comment>
<reference evidence="1 2" key="1">
    <citation type="submission" date="2023-05" db="EMBL/GenBank/DDBJ databases">
        <title>Draft genome of Paenibacillus sp. CCS26.</title>
        <authorList>
            <person name="Akita H."/>
            <person name="Shinto Y."/>
            <person name="Kimura Z."/>
        </authorList>
    </citation>
    <scope>NUCLEOTIDE SEQUENCE [LARGE SCALE GENOMIC DNA]</scope>
    <source>
        <strain evidence="1 2">CCS26</strain>
    </source>
</reference>
<evidence type="ECO:0000313" key="2">
    <source>
        <dbReference type="Proteomes" id="UP001285921"/>
    </source>
</evidence>
<dbReference type="EMBL" id="BTCL01000020">
    <property type="protein sequence ID" value="GMK47525.1"/>
    <property type="molecule type" value="Genomic_DNA"/>
</dbReference>
<sequence length="116" mass="13167">MNRREQFNITASKFSPEVYAFIENLSTTRKLSEWIAAAAEQEIEIRRQGSPTGMTCCCPSKEILAEIQLIKRMIEHREFTPKTEPKGAPSTVIMEQISSDKAAQILPDEDVEYGFL</sequence>
<dbReference type="RefSeq" id="WP_317981475.1">
    <property type="nucleotide sequence ID" value="NZ_BTCL01000020.1"/>
</dbReference>